<dbReference type="HOGENOM" id="CLU_187969_1_0_1"/>
<evidence type="ECO:0000313" key="2">
    <source>
        <dbReference type="Proteomes" id="UP000009183"/>
    </source>
</evidence>
<organism evidence="1 2">
    <name type="scientific">Vitis vinifera</name>
    <name type="common">Grape</name>
    <dbReference type="NCBI Taxonomy" id="29760"/>
    <lineage>
        <taxon>Eukaryota</taxon>
        <taxon>Viridiplantae</taxon>
        <taxon>Streptophyta</taxon>
        <taxon>Embryophyta</taxon>
        <taxon>Tracheophyta</taxon>
        <taxon>Spermatophyta</taxon>
        <taxon>Magnoliopsida</taxon>
        <taxon>eudicotyledons</taxon>
        <taxon>Gunneridae</taxon>
        <taxon>Pentapetalae</taxon>
        <taxon>rosids</taxon>
        <taxon>Vitales</taxon>
        <taxon>Vitaceae</taxon>
        <taxon>Viteae</taxon>
        <taxon>Vitis</taxon>
    </lineage>
</organism>
<evidence type="ECO:0000313" key="1">
    <source>
        <dbReference type="EMBL" id="CBI17690.3"/>
    </source>
</evidence>
<protein>
    <submittedName>
        <fullName evidence="1">Uncharacterized protein</fullName>
    </submittedName>
</protein>
<dbReference type="AlphaFoldDB" id="D7SPW1"/>
<name>D7SPW1_VITVI</name>
<gene>
    <name evidence="1" type="ORF">VIT_00s0226g00090</name>
</gene>
<dbReference type="OrthoDB" id="1857675at2759"/>
<dbReference type="STRING" id="29760.D7SPW1"/>
<sequence>MMRKRLFWFTAGLATTGAAITHFSLRDLWTDFASLSYDLEQKFNNLETRVSNLEGAIGNNSTSQKDEGNLN</sequence>
<dbReference type="EMBL" id="FN594961">
    <property type="protein sequence ID" value="CBI17690.3"/>
    <property type="molecule type" value="Genomic_DNA"/>
</dbReference>
<dbReference type="PaxDb" id="29760-VIT_00s0226g00090.t01"/>
<keyword evidence="2" id="KW-1185">Reference proteome</keyword>
<proteinExistence type="predicted"/>
<dbReference type="InParanoid" id="D7SPW1"/>
<reference evidence="2" key="1">
    <citation type="journal article" date="2007" name="Nature">
        <title>The grapevine genome sequence suggests ancestral hexaploidization in major angiosperm phyla.</title>
        <authorList>
            <consortium name="The French-Italian Public Consortium for Grapevine Genome Characterization."/>
            <person name="Jaillon O."/>
            <person name="Aury J.-M."/>
            <person name="Noel B."/>
            <person name="Policriti A."/>
            <person name="Clepet C."/>
            <person name="Casagrande A."/>
            <person name="Choisne N."/>
            <person name="Aubourg S."/>
            <person name="Vitulo N."/>
            <person name="Jubin C."/>
            <person name="Vezzi A."/>
            <person name="Legeai F."/>
            <person name="Hugueney P."/>
            <person name="Dasilva C."/>
            <person name="Horner D."/>
            <person name="Mica E."/>
            <person name="Jublot D."/>
            <person name="Poulain J."/>
            <person name="Bruyere C."/>
            <person name="Billault A."/>
            <person name="Segurens B."/>
            <person name="Gouyvenoux M."/>
            <person name="Ugarte E."/>
            <person name="Cattonaro F."/>
            <person name="Anthouard V."/>
            <person name="Vico V."/>
            <person name="Del Fabbro C."/>
            <person name="Alaux M."/>
            <person name="Di Gaspero G."/>
            <person name="Dumas V."/>
            <person name="Felice N."/>
            <person name="Paillard S."/>
            <person name="Juman I."/>
            <person name="Moroldo M."/>
            <person name="Scalabrin S."/>
            <person name="Canaguier A."/>
            <person name="Le Clainche I."/>
            <person name="Malacrida G."/>
            <person name="Durand E."/>
            <person name="Pesole G."/>
            <person name="Laucou V."/>
            <person name="Chatelet P."/>
            <person name="Merdinoglu D."/>
            <person name="Delledonne M."/>
            <person name="Pezzotti M."/>
            <person name="Lecharny A."/>
            <person name="Scarpelli C."/>
            <person name="Artiguenave F."/>
            <person name="Pe M.E."/>
            <person name="Valle G."/>
            <person name="Morgante M."/>
            <person name="Caboche M."/>
            <person name="Adam-Blondon A.-F."/>
            <person name="Weissenbach J."/>
            <person name="Quetier F."/>
            <person name="Wincker P."/>
        </authorList>
    </citation>
    <scope>NUCLEOTIDE SEQUENCE [LARGE SCALE GENOMIC DNA]</scope>
    <source>
        <strain evidence="2">cv. Pinot noir / PN40024</strain>
    </source>
</reference>
<accession>D7SPW1</accession>
<dbReference type="PANTHER" id="PTHR34970:SF5">
    <property type="entry name" value="PROTEIN, PUTATIVE-RELATED"/>
    <property type="match status" value="1"/>
</dbReference>
<dbReference type="OMA" id="AAITHFS"/>
<dbReference type="PANTHER" id="PTHR34970">
    <property type="entry name" value="ABC TRANSPORTER A FAMILY PROTEIN"/>
    <property type="match status" value="1"/>
</dbReference>
<dbReference type="Proteomes" id="UP000009183">
    <property type="component" value="Unassembled WGS sequence, unordered"/>
</dbReference>
<dbReference type="eggNOG" id="KOG4293">
    <property type="taxonomic scope" value="Eukaryota"/>
</dbReference>